<dbReference type="PANTHER" id="PTHR33121:SF71">
    <property type="entry name" value="OXYGEN SENSOR PROTEIN DOSP"/>
    <property type="match status" value="1"/>
</dbReference>
<proteinExistence type="predicted"/>
<dbReference type="Gene3D" id="3.20.20.450">
    <property type="entry name" value="EAL domain"/>
    <property type="match status" value="1"/>
</dbReference>
<evidence type="ECO:0000313" key="4">
    <source>
        <dbReference type="Proteomes" id="UP001515641"/>
    </source>
</evidence>
<evidence type="ECO:0000256" key="1">
    <source>
        <dbReference type="SAM" id="MobiDB-lite"/>
    </source>
</evidence>
<feature type="compositionally biased region" description="Polar residues" evidence="1">
    <location>
        <begin position="283"/>
        <end position="292"/>
    </location>
</feature>
<reference evidence="3 4" key="1">
    <citation type="submission" date="2020-03" db="EMBL/GenBank/DDBJ databases">
        <title>Draft genome sequence of environmentally isolated cultures.</title>
        <authorList>
            <person name="Wilson H.S."/>
            <person name="De Leon M.E."/>
        </authorList>
    </citation>
    <scope>NUCLEOTIDE SEQUENCE [LARGE SCALE GENOMIC DNA]</scope>
    <source>
        <strain evidence="3 4">HSC-31F16</strain>
    </source>
</reference>
<comment type="caution">
    <text evidence="3">The sequence shown here is derived from an EMBL/GenBank/DDBJ whole genome shotgun (WGS) entry which is preliminary data.</text>
</comment>
<keyword evidence="4" id="KW-1185">Reference proteome</keyword>
<protein>
    <submittedName>
        <fullName evidence="3">EAL domain-containing protein</fullName>
    </submittedName>
</protein>
<evidence type="ECO:0000259" key="2">
    <source>
        <dbReference type="PROSITE" id="PS50883"/>
    </source>
</evidence>
<dbReference type="InterPro" id="IPR050706">
    <property type="entry name" value="Cyclic-di-GMP_PDE-like"/>
</dbReference>
<dbReference type="InterPro" id="IPR001633">
    <property type="entry name" value="EAL_dom"/>
</dbReference>
<evidence type="ECO:0000313" key="3">
    <source>
        <dbReference type="EMBL" id="NHR04509.1"/>
    </source>
</evidence>
<dbReference type="InterPro" id="IPR035919">
    <property type="entry name" value="EAL_sf"/>
</dbReference>
<dbReference type="SMART" id="SM00052">
    <property type="entry name" value="EAL"/>
    <property type="match status" value="1"/>
</dbReference>
<dbReference type="SUPFAM" id="SSF141868">
    <property type="entry name" value="EAL domain-like"/>
    <property type="match status" value="1"/>
</dbReference>
<dbReference type="RefSeq" id="WP_166451019.1">
    <property type="nucleotide sequence ID" value="NZ_JAAOMA010000004.1"/>
</dbReference>
<accession>A0ABX0KY82</accession>
<dbReference type="Pfam" id="PF00563">
    <property type="entry name" value="EAL"/>
    <property type="match status" value="1"/>
</dbReference>
<dbReference type="CDD" id="cd01948">
    <property type="entry name" value="EAL"/>
    <property type="match status" value="1"/>
</dbReference>
<dbReference type="EMBL" id="JAAOMA010000004">
    <property type="protein sequence ID" value="NHR04509.1"/>
    <property type="molecule type" value="Genomic_DNA"/>
</dbReference>
<gene>
    <name evidence="3" type="ORF">HA052_04800</name>
</gene>
<dbReference type="PROSITE" id="PS50883">
    <property type="entry name" value="EAL"/>
    <property type="match status" value="1"/>
</dbReference>
<name>A0ABX0KY82_9NEIS</name>
<dbReference type="Proteomes" id="UP001515641">
    <property type="component" value="Unassembled WGS sequence"/>
</dbReference>
<dbReference type="PANTHER" id="PTHR33121">
    <property type="entry name" value="CYCLIC DI-GMP PHOSPHODIESTERASE PDEF"/>
    <property type="match status" value="1"/>
</dbReference>
<sequence>MTPSQFTPSLDNSYARVAQALSNGELQLAFQPIFSASSHRVVAAEALLRWAHPTHGTLTPDSFLKHIENTDIELPICTLVFEKALQALTLWSAKGFNLRIAVNLSPALLRPELITVLSHLKDKYGQLLSSLELEITERYTLEDASCASKCVGQIQEKGLRVSLDDFGTGYNGWDILAKLNVDALKIDRAFVSQVENERGLEVVRAMTLLAQCLGLEIIAEGVEKESQLALLQGLKIHYWQGYLGSKPQSYDAFTSWLEDHRHGRTALHGQLNDTRDRAGGSSHLHSACTQTR</sequence>
<feature type="domain" description="EAL" evidence="2">
    <location>
        <begin position="10"/>
        <end position="261"/>
    </location>
</feature>
<organism evidence="3 4">
    <name type="scientific">Chromobacterium fluminis</name>
    <dbReference type="NCBI Taxonomy" id="3044269"/>
    <lineage>
        <taxon>Bacteria</taxon>
        <taxon>Pseudomonadati</taxon>
        <taxon>Pseudomonadota</taxon>
        <taxon>Betaproteobacteria</taxon>
        <taxon>Neisseriales</taxon>
        <taxon>Chromobacteriaceae</taxon>
        <taxon>Chromobacterium</taxon>
    </lineage>
</organism>
<feature type="region of interest" description="Disordered" evidence="1">
    <location>
        <begin position="269"/>
        <end position="292"/>
    </location>
</feature>